<dbReference type="EMBL" id="JAWXYG010000003">
    <property type="protein sequence ID" value="KAK4278231.1"/>
    <property type="molecule type" value="Genomic_DNA"/>
</dbReference>
<dbReference type="PANTHER" id="PTHR45432">
    <property type="entry name" value="CHAPERONE PROTEIN DNAJ 11, CHLOROPLASTIC-LIKE"/>
    <property type="match status" value="1"/>
</dbReference>
<evidence type="ECO:0000313" key="4">
    <source>
        <dbReference type="Proteomes" id="UP001293593"/>
    </source>
</evidence>
<evidence type="ECO:0000256" key="1">
    <source>
        <dbReference type="SAM" id="MobiDB-lite"/>
    </source>
</evidence>
<dbReference type="CDD" id="cd06257">
    <property type="entry name" value="DnaJ"/>
    <property type="match status" value="1"/>
</dbReference>
<name>A0AAE1MVZ2_9FABA</name>
<dbReference type="Gene3D" id="1.10.287.110">
    <property type="entry name" value="DnaJ domain"/>
    <property type="match status" value="1"/>
</dbReference>
<evidence type="ECO:0000313" key="3">
    <source>
        <dbReference type="EMBL" id="KAK4278231.1"/>
    </source>
</evidence>
<dbReference type="InterPro" id="IPR001623">
    <property type="entry name" value="DnaJ_domain"/>
</dbReference>
<accession>A0AAE1MVZ2</accession>
<feature type="domain" description="J" evidence="2">
    <location>
        <begin position="65"/>
        <end position="131"/>
    </location>
</feature>
<sequence>MSQTLDLPLPAGRLLRSSSSSSSASSQRFLRLQPVKSSSKKCRASIGAVATEANPVVIDSRRPLSLYEVLRVSQNASPTEIKSAYRSLAKQYHPDSAVCPSESDGTDFIAIHNAYETLSDPSARALYDLSLMAARRRRRPYLSSTTQDGSSGFYTTRRWETDQCW</sequence>
<protein>
    <recommendedName>
        <fullName evidence="2">J domain-containing protein</fullName>
    </recommendedName>
</protein>
<evidence type="ECO:0000259" key="2">
    <source>
        <dbReference type="PROSITE" id="PS50076"/>
    </source>
</evidence>
<gene>
    <name evidence="3" type="ORF">QN277_016102</name>
</gene>
<dbReference type="PROSITE" id="PS50076">
    <property type="entry name" value="DNAJ_2"/>
    <property type="match status" value="1"/>
</dbReference>
<dbReference type="PROSITE" id="PS00636">
    <property type="entry name" value="DNAJ_1"/>
    <property type="match status" value="1"/>
</dbReference>
<dbReference type="AlphaFoldDB" id="A0AAE1MVZ2"/>
<organism evidence="3 4">
    <name type="scientific">Acacia crassicarpa</name>
    <name type="common">northern wattle</name>
    <dbReference type="NCBI Taxonomy" id="499986"/>
    <lineage>
        <taxon>Eukaryota</taxon>
        <taxon>Viridiplantae</taxon>
        <taxon>Streptophyta</taxon>
        <taxon>Embryophyta</taxon>
        <taxon>Tracheophyta</taxon>
        <taxon>Spermatophyta</taxon>
        <taxon>Magnoliopsida</taxon>
        <taxon>eudicotyledons</taxon>
        <taxon>Gunneridae</taxon>
        <taxon>Pentapetalae</taxon>
        <taxon>rosids</taxon>
        <taxon>fabids</taxon>
        <taxon>Fabales</taxon>
        <taxon>Fabaceae</taxon>
        <taxon>Caesalpinioideae</taxon>
        <taxon>mimosoid clade</taxon>
        <taxon>Acacieae</taxon>
        <taxon>Acacia</taxon>
    </lineage>
</organism>
<keyword evidence="4" id="KW-1185">Reference proteome</keyword>
<feature type="compositionally biased region" description="Low complexity" evidence="1">
    <location>
        <begin position="13"/>
        <end position="26"/>
    </location>
</feature>
<dbReference type="PANTHER" id="PTHR45432:SF5">
    <property type="entry name" value="PROTEIN DNAJ, PUTATIVE-RELATED"/>
    <property type="match status" value="1"/>
</dbReference>
<dbReference type="InterPro" id="IPR036869">
    <property type="entry name" value="J_dom_sf"/>
</dbReference>
<dbReference type="Pfam" id="PF00226">
    <property type="entry name" value="DnaJ"/>
    <property type="match status" value="1"/>
</dbReference>
<proteinExistence type="predicted"/>
<dbReference type="Proteomes" id="UP001293593">
    <property type="component" value="Unassembled WGS sequence"/>
</dbReference>
<comment type="caution">
    <text evidence="3">The sequence shown here is derived from an EMBL/GenBank/DDBJ whole genome shotgun (WGS) entry which is preliminary data.</text>
</comment>
<dbReference type="SUPFAM" id="SSF46565">
    <property type="entry name" value="Chaperone J-domain"/>
    <property type="match status" value="1"/>
</dbReference>
<feature type="region of interest" description="Disordered" evidence="1">
    <location>
        <begin position="1"/>
        <end position="26"/>
    </location>
</feature>
<dbReference type="SMART" id="SM00271">
    <property type="entry name" value="DnaJ"/>
    <property type="match status" value="1"/>
</dbReference>
<dbReference type="PRINTS" id="PR00625">
    <property type="entry name" value="JDOMAIN"/>
</dbReference>
<dbReference type="InterPro" id="IPR018253">
    <property type="entry name" value="DnaJ_domain_CS"/>
</dbReference>
<reference evidence="3" key="1">
    <citation type="submission" date="2023-10" db="EMBL/GenBank/DDBJ databases">
        <title>Chromosome-level genome of the transformable northern wattle, Acacia crassicarpa.</title>
        <authorList>
            <person name="Massaro I."/>
            <person name="Sinha N.R."/>
            <person name="Poethig S."/>
            <person name="Leichty A.R."/>
        </authorList>
    </citation>
    <scope>NUCLEOTIDE SEQUENCE</scope>
    <source>
        <strain evidence="3">Acra3RX</strain>
        <tissue evidence="3">Leaf</tissue>
    </source>
</reference>